<evidence type="ECO:0000256" key="5">
    <source>
        <dbReference type="ARBA" id="ARBA00023136"/>
    </source>
</evidence>
<dbReference type="InterPro" id="IPR019108">
    <property type="entry name" value="Caa3_assmbl_CtaG-rel"/>
</dbReference>
<feature type="transmembrane region" description="Helical" evidence="7">
    <location>
        <begin position="199"/>
        <end position="224"/>
    </location>
</feature>
<dbReference type="RefSeq" id="WP_345592201.1">
    <property type="nucleotide sequence ID" value="NZ_BAABJG010000029.1"/>
</dbReference>
<reference evidence="9" key="1">
    <citation type="journal article" date="2019" name="Int. J. Syst. Evol. Microbiol.">
        <title>The Global Catalogue of Microorganisms (GCM) 10K type strain sequencing project: providing services to taxonomists for standard genome sequencing and annotation.</title>
        <authorList>
            <consortium name="The Broad Institute Genomics Platform"/>
            <consortium name="The Broad Institute Genome Sequencing Center for Infectious Disease"/>
            <person name="Wu L."/>
            <person name="Ma J."/>
        </authorList>
    </citation>
    <scope>NUCLEOTIDE SEQUENCE [LARGE SCALE GENOMIC DNA]</scope>
    <source>
        <strain evidence="9">CCUG 53270</strain>
    </source>
</reference>
<evidence type="ECO:0000256" key="3">
    <source>
        <dbReference type="ARBA" id="ARBA00022692"/>
    </source>
</evidence>
<evidence type="ECO:0000256" key="1">
    <source>
        <dbReference type="ARBA" id="ARBA00004651"/>
    </source>
</evidence>
<evidence type="ECO:0000256" key="4">
    <source>
        <dbReference type="ARBA" id="ARBA00022989"/>
    </source>
</evidence>
<comment type="subcellular location">
    <subcellularLocation>
        <location evidence="1">Cell membrane</location>
        <topology evidence="1">Multi-pass membrane protein</topology>
    </subcellularLocation>
</comment>
<dbReference type="Proteomes" id="UP001597180">
    <property type="component" value="Unassembled WGS sequence"/>
</dbReference>
<sequence length="296" mass="34177">MNTDPMGTMGHGGHGGAADFANLWSPGLLLILVVIGWLYGLAISRWRHKFAESEPVSFKQLFYFYSGLLLYYIAEGSPLSYYGHHYSFSAHMFQQSLLYLVMPPVLMLGLPGWLLRPLFKHPIAHKIMYALTSPLVSLFVFNMVFSFYHIPMIMDTLMVNPLLHDVYNTVFILAAFQMWFPVFCPLPEYSRMTELKKMAYIFVNGILLTPACALIIFAGEPMYANYKDVSEQFLYMSVLNDQQLGGVIMKIVQEIVYGWALAYTFFRWYRRERQEEEDEDMQNEPFAHSSVNANRA</sequence>
<name>A0ABW3ULD3_9BACL</name>
<proteinExistence type="predicted"/>
<keyword evidence="9" id="KW-1185">Reference proteome</keyword>
<accession>A0ABW3ULD3</accession>
<feature type="transmembrane region" description="Helical" evidence="7">
    <location>
        <begin position="20"/>
        <end position="41"/>
    </location>
</feature>
<keyword evidence="5 7" id="KW-0472">Membrane</keyword>
<keyword evidence="4 7" id="KW-1133">Transmembrane helix</keyword>
<evidence type="ECO:0000256" key="7">
    <source>
        <dbReference type="SAM" id="Phobius"/>
    </source>
</evidence>
<dbReference type="Pfam" id="PF09678">
    <property type="entry name" value="Caa3_CtaG"/>
    <property type="match status" value="1"/>
</dbReference>
<evidence type="ECO:0000313" key="8">
    <source>
        <dbReference type="EMBL" id="MFD1221102.1"/>
    </source>
</evidence>
<feature type="transmembrane region" description="Helical" evidence="7">
    <location>
        <begin position="96"/>
        <end position="115"/>
    </location>
</feature>
<keyword evidence="3 7" id="KW-0812">Transmembrane</keyword>
<comment type="caution">
    <text evidence="8">The sequence shown here is derived from an EMBL/GenBank/DDBJ whole genome shotgun (WGS) entry which is preliminary data.</text>
</comment>
<organism evidence="8 9">
    <name type="scientific">Paenibacillus vulneris</name>
    <dbReference type="NCBI Taxonomy" id="1133364"/>
    <lineage>
        <taxon>Bacteria</taxon>
        <taxon>Bacillati</taxon>
        <taxon>Bacillota</taxon>
        <taxon>Bacilli</taxon>
        <taxon>Bacillales</taxon>
        <taxon>Paenibacillaceae</taxon>
        <taxon>Paenibacillus</taxon>
    </lineage>
</organism>
<dbReference type="EMBL" id="JBHTLU010000014">
    <property type="protein sequence ID" value="MFD1221102.1"/>
    <property type="molecule type" value="Genomic_DNA"/>
</dbReference>
<feature type="transmembrane region" description="Helical" evidence="7">
    <location>
        <begin position="244"/>
        <end position="266"/>
    </location>
</feature>
<keyword evidence="2" id="KW-1003">Cell membrane</keyword>
<gene>
    <name evidence="8" type="ORF">ACFQ4B_13330</name>
</gene>
<feature type="transmembrane region" description="Helical" evidence="7">
    <location>
        <begin position="170"/>
        <end position="187"/>
    </location>
</feature>
<evidence type="ECO:0000256" key="2">
    <source>
        <dbReference type="ARBA" id="ARBA00022475"/>
    </source>
</evidence>
<feature type="transmembrane region" description="Helical" evidence="7">
    <location>
        <begin position="127"/>
        <end position="150"/>
    </location>
</feature>
<protein>
    <submittedName>
        <fullName evidence="8">Cytochrome c oxidase assembly protein</fullName>
    </submittedName>
</protein>
<feature type="region of interest" description="Disordered" evidence="6">
    <location>
        <begin position="277"/>
        <end position="296"/>
    </location>
</feature>
<feature type="transmembrane region" description="Helical" evidence="7">
    <location>
        <begin position="62"/>
        <end position="84"/>
    </location>
</feature>
<evidence type="ECO:0000256" key="6">
    <source>
        <dbReference type="SAM" id="MobiDB-lite"/>
    </source>
</evidence>
<evidence type="ECO:0000313" key="9">
    <source>
        <dbReference type="Proteomes" id="UP001597180"/>
    </source>
</evidence>